<feature type="region of interest" description="Disordered" evidence="4">
    <location>
        <begin position="1"/>
        <end position="42"/>
    </location>
</feature>
<dbReference type="GO" id="GO:0005840">
    <property type="term" value="C:ribosome"/>
    <property type="evidence" value="ECO:0007669"/>
    <property type="project" value="UniProtKB-KW"/>
</dbReference>
<accession>A0A1I0Q3G5</accession>
<dbReference type="InterPro" id="IPR030826">
    <property type="entry name" value="Ribosomal_bTHX/bTHXc/bTHXm"/>
</dbReference>
<dbReference type="STRING" id="1267423.SAMN05216290_1975"/>
<keyword evidence="3" id="KW-0687">Ribonucleoprotein</keyword>
<evidence type="ECO:0000256" key="3">
    <source>
        <dbReference type="ARBA" id="ARBA00023274"/>
    </source>
</evidence>
<dbReference type="NCBIfam" id="TIGR04560">
    <property type="entry name" value="ribo_THX"/>
    <property type="match status" value="1"/>
</dbReference>
<dbReference type="GeneID" id="99986692"/>
<dbReference type="AlphaFoldDB" id="A0A1I0Q3G5"/>
<evidence type="ECO:0000313" key="6">
    <source>
        <dbReference type="Proteomes" id="UP000199437"/>
    </source>
</evidence>
<dbReference type="Pfam" id="PF17070">
    <property type="entry name" value="Thx"/>
    <property type="match status" value="1"/>
</dbReference>
<comment type="similarity">
    <text evidence="1">Belongs to the bacterial ribosomal protein bTHX family.</text>
</comment>
<evidence type="ECO:0000256" key="2">
    <source>
        <dbReference type="ARBA" id="ARBA00022980"/>
    </source>
</evidence>
<sequence length="42" mass="4664">MGRGDKKTRKGKISKGTFGVLRPHKKKKSVVDSAPKKKKKKA</sequence>
<evidence type="ECO:0000256" key="1">
    <source>
        <dbReference type="ARBA" id="ARBA00010834"/>
    </source>
</evidence>
<dbReference type="Proteomes" id="UP000199437">
    <property type="component" value="Unassembled WGS sequence"/>
</dbReference>
<proteinExistence type="inferred from homology"/>
<gene>
    <name evidence="5" type="ORF">SAMN05216290_1975</name>
</gene>
<keyword evidence="2 5" id="KW-0689">Ribosomal protein</keyword>
<protein>
    <submittedName>
        <fullName evidence="5">SSU ribosomal protein S31P</fullName>
    </submittedName>
</protein>
<dbReference type="GO" id="GO:1990904">
    <property type="term" value="C:ribonucleoprotein complex"/>
    <property type="evidence" value="ECO:0007669"/>
    <property type="project" value="UniProtKB-KW"/>
</dbReference>
<organism evidence="5 6">
    <name type="scientific">Roseivirga pacifica</name>
    <dbReference type="NCBI Taxonomy" id="1267423"/>
    <lineage>
        <taxon>Bacteria</taxon>
        <taxon>Pseudomonadati</taxon>
        <taxon>Bacteroidota</taxon>
        <taxon>Cytophagia</taxon>
        <taxon>Cytophagales</taxon>
        <taxon>Roseivirgaceae</taxon>
        <taxon>Roseivirga</taxon>
    </lineage>
</organism>
<keyword evidence="6" id="KW-1185">Reference proteome</keyword>
<dbReference type="InterPro" id="IPR031414">
    <property type="entry name" value="Ribosomal_bTHX"/>
</dbReference>
<dbReference type="RefSeq" id="WP_090258419.1">
    <property type="nucleotide sequence ID" value="NZ_FOIR01000002.1"/>
</dbReference>
<name>A0A1I0Q3G5_9BACT</name>
<reference evidence="6" key="1">
    <citation type="submission" date="2016-10" db="EMBL/GenBank/DDBJ databases">
        <authorList>
            <person name="Varghese N."/>
            <person name="Submissions S."/>
        </authorList>
    </citation>
    <scope>NUCLEOTIDE SEQUENCE [LARGE SCALE GENOMIC DNA]</scope>
    <source>
        <strain evidence="6">CGMCC 1.12402</strain>
    </source>
</reference>
<dbReference type="EMBL" id="FOIR01000002">
    <property type="protein sequence ID" value="SEW21429.1"/>
    <property type="molecule type" value="Genomic_DNA"/>
</dbReference>
<feature type="compositionally biased region" description="Basic residues" evidence="4">
    <location>
        <begin position="1"/>
        <end position="13"/>
    </location>
</feature>
<evidence type="ECO:0000313" key="5">
    <source>
        <dbReference type="EMBL" id="SEW21429.1"/>
    </source>
</evidence>
<evidence type="ECO:0000256" key="4">
    <source>
        <dbReference type="SAM" id="MobiDB-lite"/>
    </source>
</evidence>